<keyword evidence="5 7" id="KW-0663">Pyridoxal phosphate</keyword>
<dbReference type="PANTHER" id="PTHR43643:SF3">
    <property type="entry name" value="HISTIDINOL-PHOSPHATE AMINOTRANSFERASE"/>
    <property type="match status" value="1"/>
</dbReference>
<evidence type="ECO:0000256" key="6">
    <source>
        <dbReference type="ARBA" id="ARBA00023102"/>
    </source>
</evidence>
<dbReference type="GO" id="GO:0000105">
    <property type="term" value="P:L-histidine biosynthetic process"/>
    <property type="evidence" value="ECO:0007669"/>
    <property type="project" value="UniProtKB-UniRule"/>
</dbReference>
<comment type="catalytic activity">
    <reaction evidence="7">
        <text>L-histidinol phosphate + 2-oxoglutarate = 3-(imidazol-4-yl)-2-oxopropyl phosphate + L-glutamate</text>
        <dbReference type="Rhea" id="RHEA:23744"/>
        <dbReference type="ChEBI" id="CHEBI:16810"/>
        <dbReference type="ChEBI" id="CHEBI:29985"/>
        <dbReference type="ChEBI" id="CHEBI:57766"/>
        <dbReference type="ChEBI" id="CHEBI:57980"/>
        <dbReference type="EC" id="2.6.1.9"/>
    </reaction>
</comment>
<dbReference type="InterPro" id="IPR005861">
    <property type="entry name" value="HisP_aminotrans"/>
</dbReference>
<dbReference type="InterPro" id="IPR015422">
    <property type="entry name" value="PyrdxlP-dep_Trfase_small"/>
</dbReference>
<dbReference type="RefSeq" id="WP_110394575.1">
    <property type="nucleotide sequence ID" value="NZ_JBHUHB010000001.1"/>
</dbReference>
<dbReference type="OrthoDB" id="9813612at2"/>
<organism evidence="9 10">
    <name type="scientific">Pseudogracilibacillus auburnensis</name>
    <dbReference type="NCBI Taxonomy" id="1494959"/>
    <lineage>
        <taxon>Bacteria</taxon>
        <taxon>Bacillati</taxon>
        <taxon>Bacillota</taxon>
        <taxon>Bacilli</taxon>
        <taxon>Bacillales</taxon>
        <taxon>Bacillaceae</taxon>
        <taxon>Pseudogracilibacillus</taxon>
    </lineage>
</organism>
<accession>A0A2V3WIZ0</accession>
<reference evidence="9 10" key="1">
    <citation type="submission" date="2018-05" db="EMBL/GenBank/DDBJ databases">
        <title>Genomic Encyclopedia of Type Strains, Phase IV (KMG-IV): sequencing the most valuable type-strain genomes for metagenomic binning, comparative biology and taxonomic classification.</title>
        <authorList>
            <person name="Goeker M."/>
        </authorList>
    </citation>
    <scope>NUCLEOTIDE SEQUENCE [LARGE SCALE GENOMIC DNA]</scope>
    <source>
        <strain evidence="9 10">DSM 28556</strain>
    </source>
</reference>
<name>A0A2V3WIZ0_9BACI</name>
<dbReference type="InterPro" id="IPR015424">
    <property type="entry name" value="PyrdxlP-dep_Trfase"/>
</dbReference>
<feature type="modified residue" description="N6-(pyridoxal phosphate)lysine" evidence="7">
    <location>
        <position position="222"/>
    </location>
</feature>
<dbReference type="AlphaFoldDB" id="A0A2V3WIZ0"/>
<dbReference type="InterPro" id="IPR015421">
    <property type="entry name" value="PyrdxlP-dep_Trfase_major"/>
</dbReference>
<dbReference type="CDD" id="cd00609">
    <property type="entry name" value="AAT_like"/>
    <property type="match status" value="1"/>
</dbReference>
<dbReference type="Gene3D" id="3.40.640.10">
    <property type="entry name" value="Type I PLP-dependent aspartate aminotransferase-like (Major domain)"/>
    <property type="match status" value="1"/>
</dbReference>
<protein>
    <recommendedName>
        <fullName evidence="7">Histidinol-phosphate aminotransferase</fullName>
        <ecNumber evidence="7">2.6.1.9</ecNumber>
    </recommendedName>
    <alternativeName>
        <fullName evidence="7">Imidazole acetol-phosphate transaminase</fullName>
    </alternativeName>
</protein>
<dbReference type="SUPFAM" id="SSF53383">
    <property type="entry name" value="PLP-dependent transferases"/>
    <property type="match status" value="1"/>
</dbReference>
<dbReference type="GO" id="GO:0030170">
    <property type="term" value="F:pyridoxal phosphate binding"/>
    <property type="evidence" value="ECO:0007669"/>
    <property type="project" value="InterPro"/>
</dbReference>
<comment type="subunit">
    <text evidence="2 7">Homodimer.</text>
</comment>
<evidence type="ECO:0000256" key="1">
    <source>
        <dbReference type="ARBA" id="ARBA00001933"/>
    </source>
</evidence>
<dbReference type="PANTHER" id="PTHR43643">
    <property type="entry name" value="HISTIDINOL-PHOSPHATE AMINOTRANSFERASE 2"/>
    <property type="match status" value="1"/>
</dbReference>
<evidence type="ECO:0000256" key="3">
    <source>
        <dbReference type="ARBA" id="ARBA00022576"/>
    </source>
</evidence>
<keyword evidence="10" id="KW-1185">Reference proteome</keyword>
<dbReference type="NCBIfam" id="TIGR01141">
    <property type="entry name" value="hisC"/>
    <property type="match status" value="1"/>
</dbReference>
<proteinExistence type="inferred from homology"/>
<evidence type="ECO:0000259" key="8">
    <source>
        <dbReference type="Pfam" id="PF00155"/>
    </source>
</evidence>
<gene>
    <name evidence="7" type="primary">hisC</name>
    <name evidence="9" type="ORF">DFR56_103255</name>
</gene>
<dbReference type="HAMAP" id="MF_01023">
    <property type="entry name" value="HisC_aminotrans_2"/>
    <property type="match status" value="1"/>
</dbReference>
<dbReference type="EMBL" id="QJJQ01000003">
    <property type="protein sequence ID" value="PXW88749.1"/>
    <property type="molecule type" value="Genomic_DNA"/>
</dbReference>
<dbReference type="Proteomes" id="UP000247978">
    <property type="component" value="Unassembled WGS sequence"/>
</dbReference>
<evidence type="ECO:0000256" key="7">
    <source>
        <dbReference type="HAMAP-Rule" id="MF_01023"/>
    </source>
</evidence>
<comment type="similarity">
    <text evidence="7">Belongs to the class-II pyridoxal-phosphate-dependent aminotransferase family. Histidinol-phosphate aminotransferase subfamily.</text>
</comment>
<dbReference type="UniPathway" id="UPA00031">
    <property type="reaction ID" value="UER00012"/>
</dbReference>
<evidence type="ECO:0000256" key="5">
    <source>
        <dbReference type="ARBA" id="ARBA00022898"/>
    </source>
</evidence>
<dbReference type="EC" id="2.6.1.9" evidence="7"/>
<keyword evidence="4 7" id="KW-0808">Transferase</keyword>
<evidence type="ECO:0000256" key="2">
    <source>
        <dbReference type="ARBA" id="ARBA00011738"/>
    </source>
</evidence>
<keyword evidence="3 7" id="KW-0032">Aminotransferase</keyword>
<evidence type="ECO:0000256" key="4">
    <source>
        <dbReference type="ARBA" id="ARBA00022679"/>
    </source>
</evidence>
<comment type="caution">
    <text evidence="9">The sequence shown here is derived from an EMBL/GenBank/DDBJ whole genome shotgun (WGS) entry which is preliminary data.</text>
</comment>
<dbReference type="InterPro" id="IPR050106">
    <property type="entry name" value="HistidinolP_aminotransfase"/>
</dbReference>
<evidence type="ECO:0000313" key="10">
    <source>
        <dbReference type="Proteomes" id="UP000247978"/>
    </source>
</evidence>
<comment type="pathway">
    <text evidence="7">Amino-acid biosynthesis; L-histidine biosynthesis; L-histidine from 5-phospho-alpha-D-ribose 1-diphosphate: step 7/9.</text>
</comment>
<dbReference type="InterPro" id="IPR004839">
    <property type="entry name" value="Aminotransferase_I/II_large"/>
</dbReference>
<dbReference type="GO" id="GO:0004400">
    <property type="term" value="F:histidinol-phosphate transaminase activity"/>
    <property type="evidence" value="ECO:0007669"/>
    <property type="project" value="UniProtKB-UniRule"/>
</dbReference>
<sequence>MIGKEVLNQLTAYKQGMQIQEVKRKYQIDKIVKLASNENPYGFSKQVSTFFSSMEQEFEIYPDGYAYDLRVSLAEKLKVNESQLVFGGGSDEVITLICRAFLHEGTNTIMAAPTFSQYRHHALIEGAKLKEVPTVNGKHDLPKMAQAIDEQTKVVWLCTPDNPTGEMIVKEQFEAFMQQCPRDVIVVVDEAYYEFVAKENQFDLNRNLAQYDNLIVLRTFSKIYGLAGLRVGYGIANETIAEKLNIVRGPFNVSSIAQRAAVIALDDEQFVQTTKKLNDQVKQAFQQFLDEINWKYYETHTNFILVETPIDADEASLYLLKHGFIVRPGTLLGYPDTMRITIGKEEDMLQLQTIIKKMQDEIR</sequence>
<feature type="domain" description="Aminotransferase class I/classII large" evidence="8">
    <location>
        <begin position="30"/>
        <end position="350"/>
    </location>
</feature>
<dbReference type="Pfam" id="PF00155">
    <property type="entry name" value="Aminotran_1_2"/>
    <property type="match status" value="1"/>
</dbReference>
<keyword evidence="7" id="KW-0028">Amino-acid biosynthesis</keyword>
<comment type="cofactor">
    <cofactor evidence="1 7">
        <name>pyridoxal 5'-phosphate</name>
        <dbReference type="ChEBI" id="CHEBI:597326"/>
    </cofactor>
</comment>
<dbReference type="Gene3D" id="3.90.1150.10">
    <property type="entry name" value="Aspartate Aminotransferase, domain 1"/>
    <property type="match status" value="1"/>
</dbReference>
<keyword evidence="6 7" id="KW-0368">Histidine biosynthesis</keyword>
<evidence type="ECO:0000313" key="9">
    <source>
        <dbReference type="EMBL" id="PXW88749.1"/>
    </source>
</evidence>